<dbReference type="InterPro" id="IPR008868">
    <property type="entry name" value="TniB"/>
</dbReference>
<sequence length="298" mass="34211">MISELPLVRHTRFEDAYKYIERCRDTRQSKSNKLGFVLGEPGVGKSRLVSMVKDKSPSTRCGIADKVPVVILKAPTRFTESAFYTEILISMGIRQKARAKTSELKIRVRELLKQHHVELIVLDEAQDAIPLTGVKDRTQVVKALKFIVDDTCAAIVVIGTLAAKPLAFEEEQIASRSRPPFILQEFHYTTREDRVYWRRFIKRVLLELDLPIRETQELSDRLMLATRGDLRALERLLIDIQAEDLVQQEQVSTAEQALLLFENVWSKNFYGGPGQRSPFELSKRSLRSALRENFALER</sequence>
<evidence type="ECO:0008006" key="3">
    <source>
        <dbReference type="Google" id="ProtNLM"/>
    </source>
</evidence>
<organism evidence="1 2">
    <name type="scientific">Idiomarina piscisalsi</name>
    <dbReference type="NCBI Taxonomy" id="1096243"/>
    <lineage>
        <taxon>Bacteria</taxon>
        <taxon>Pseudomonadati</taxon>
        <taxon>Pseudomonadota</taxon>
        <taxon>Gammaproteobacteria</taxon>
        <taxon>Alteromonadales</taxon>
        <taxon>Idiomarinaceae</taxon>
        <taxon>Idiomarina</taxon>
    </lineage>
</organism>
<proteinExistence type="predicted"/>
<dbReference type="Proteomes" id="UP000197717">
    <property type="component" value="Chromosome"/>
</dbReference>
<dbReference type="Gene3D" id="3.40.50.300">
    <property type="entry name" value="P-loop containing nucleotide triphosphate hydrolases"/>
    <property type="match status" value="1"/>
</dbReference>
<dbReference type="InterPro" id="IPR027417">
    <property type="entry name" value="P-loop_NTPase"/>
</dbReference>
<gene>
    <name evidence="1" type="ORF">CEW91_06335</name>
</gene>
<accession>A0ABM6LTJ5</accession>
<dbReference type="SUPFAM" id="SSF52540">
    <property type="entry name" value="P-loop containing nucleoside triphosphate hydrolases"/>
    <property type="match status" value="1"/>
</dbReference>
<dbReference type="RefSeq" id="WP_088768181.1">
    <property type="nucleotide sequence ID" value="NZ_CP022133.1"/>
</dbReference>
<dbReference type="Pfam" id="PF05621">
    <property type="entry name" value="TniB"/>
    <property type="match status" value="1"/>
</dbReference>
<dbReference type="EMBL" id="CP022133">
    <property type="protein sequence ID" value="ASG65780.1"/>
    <property type="molecule type" value="Genomic_DNA"/>
</dbReference>
<keyword evidence="2" id="KW-1185">Reference proteome</keyword>
<evidence type="ECO:0000313" key="1">
    <source>
        <dbReference type="EMBL" id="ASG65780.1"/>
    </source>
</evidence>
<name>A0ABM6LTJ5_9GAMM</name>
<evidence type="ECO:0000313" key="2">
    <source>
        <dbReference type="Proteomes" id="UP000197717"/>
    </source>
</evidence>
<reference evidence="1 2" key="1">
    <citation type="submission" date="2017-06" db="EMBL/GenBank/DDBJ databases">
        <title>Complete genome sequence of Idiomarina piscisalsi strain 10PY1A isolated from soil of Soudi Arabia.</title>
        <authorList>
            <person name="Kim M.-C."/>
            <person name="Jung B.K."/>
            <person name="Budiyanto F."/>
            <person name="Nzila A."/>
            <person name="Shin J.-H."/>
        </authorList>
    </citation>
    <scope>NUCLEOTIDE SEQUENCE [LARGE SCALE GENOMIC DNA]</scope>
    <source>
        <strain evidence="1 2">10PY1A</strain>
    </source>
</reference>
<protein>
    <recommendedName>
        <fullName evidence="3">Transposase</fullName>
    </recommendedName>
</protein>